<dbReference type="EMBL" id="BJYM01000008">
    <property type="protein sequence ID" value="GEN87573.1"/>
    <property type="molecule type" value="Genomic_DNA"/>
</dbReference>
<evidence type="ECO:0000256" key="1">
    <source>
        <dbReference type="ARBA" id="ARBA00004651"/>
    </source>
</evidence>
<dbReference type="PANTHER" id="PTHR42718">
    <property type="entry name" value="MAJOR FACILITATOR SUPERFAMILY MULTIDRUG TRANSPORTER MFSC"/>
    <property type="match status" value="1"/>
</dbReference>
<feature type="transmembrane region" description="Helical" evidence="6">
    <location>
        <begin position="12"/>
        <end position="34"/>
    </location>
</feature>
<dbReference type="InterPro" id="IPR020846">
    <property type="entry name" value="MFS_dom"/>
</dbReference>
<accession>A0A511ZJF0</accession>
<keyword evidence="3 6" id="KW-0812">Transmembrane</keyword>
<feature type="transmembrane region" description="Helical" evidence="6">
    <location>
        <begin position="79"/>
        <end position="102"/>
    </location>
</feature>
<keyword evidence="4 6" id="KW-1133">Transmembrane helix</keyword>
<feature type="transmembrane region" description="Helical" evidence="6">
    <location>
        <begin position="333"/>
        <end position="351"/>
    </location>
</feature>
<protein>
    <submittedName>
        <fullName evidence="8">Methylenomycin A resistance protein</fullName>
    </submittedName>
</protein>
<feature type="domain" description="Major facilitator superfamily (MFS) profile" evidence="7">
    <location>
        <begin position="13"/>
        <end position="445"/>
    </location>
</feature>
<sequence>MKYYSFTKREAVSLISICLGSFLIILDTNILNVVMPVIKNKLHIDYTAMAWVSNSYILTFAGLLLLLSTFAKRIGSKNAFLLGISVFLAGSIFAGFANNYFWLIAGRIVQGVGAALFSPVATLLLNQLFPDVKKKAAAFAIWSGTSGIAFAFSPIIGGLLSYTFGYRSVFFINIPFVIIIILFGIYTLPNNAKEQTQFHFKEQIYFIIGLLAFVLFLSFIDIFSVAYTILISLLFIAIVFRFIHQIRKDKLHILPADLFNIQSISSLLSVFSYNLCCYGFILALSILYQNQLGYNSTLTGVLFLPFTLSAMLLTTFLSPKISEKFGLYKGQRYSLISMIIGLILVCISMLYRDYYYLLSIGYVFLGFSGMVAPLVTNAIYQDTNPEYHNEISSFLNIFRQFGSMIGIILATISINYFGIINGIYVVSFLMVILLVIAITLSKTKHRAQY</sequence>
<feature type="transmembrane region" description="Helical" evidence="6">
    <location>
        <begin position="401"/>
        <end position="417"/>
    </location>
</feature>
<dbReference type="CDD" id="cd17321">
    <property type="entry name" value="MFS_MMR_MDR_like"/>
    <property type="match status" value="1"/>
</dbReference>
<keyword evidence="2" id="KW-0813">Transport</keyword>
<evidence type="ECO:0000259" key="7">
    <source>
        <dbReference type="PROSITE" id="PS50850"/>
    </source>
</evidence>
<feature type="transmembrane region" description="Helical" evidence="6">
    <location>
        <begin position="226"/>
        <end position="243"/>
    </location>
</feature>
<dbReference type="GO" id="GO:0022857">
    <property type="term" value="F:transmembrane transporter activity"/>
    <property type="evidence" value="ECO:0007669"/>
    <property type="project" value="InterPro"/>
</dbReference>
<feature type="transmembrane region" description="Helical" evidence="6">
    <location>
        <begin position="423"/>
        <end position="440"/>
    </location>
</feature>
<feature type="transmembrane region" description="Helical" evidence="6">
    <location>
        <begin position="204"/>
        <end position="220"/>
    </location>
</feature>
<evidence type="ECO:0000256" key="5">
    <source>
        <dbReference type="ARBA" id="ARBA00023136"/>
    </source>
</evidence>
<comment type="caution">
    <text evidence="8">The sequence shown here is derived from an EMBL/GenBank/DDBJ whole genome shotgun (WGS) entry which is preliminary data.</text>
</comment>
<keyword evidence="5 6" id="KW-0472">Membrane</keyword>
<keyword evidence="9" id="KW-1185">Reference proteome</keyword>
<feature type="transmembrane region" description="Helical" evidence="6">
    <location>
        <begin position="300"/>
        <end position="321"/>
    </location>
</feature>
<evidence type="ECO:0000313" key="8">
    <source>
        <dbReference type="EMBL" id="GEN87573.1"/>
    </source>
</evidence>
<dbReference type="PRINTS" id="PR01036">
    <property type="entry name" value="TCRTETB"/>
</dbReference>
<dbReference type="Pfam" id="PF07690">
    <property type="entry name" value="MFS_1"/>
    <property type="match status" value="1"/>
</dbReference>
<dbReference type="Gene3D" id="1.20.1720.10">
    <property type="entry name" value="Multidrug resistance protein D"/>
    <property type="match status" value="1"/>
</dbReference>
<dbReference type="OrthoDB" id="2321349at2"/>
<feature type="transmembrane region" description="Helical" evidence="6">
    <location>
        <begin position="137"/>
        <end position="164"/>
    </location>
</feature>
<gene>
    <name evidence="8" type="primary">mmr</name>
    <name evidence="8" type="ORF">OSO01_23120</name>
</gene>
<feature type="transmembrane region" description="Helical" evidence="6">
    <location>
        <begin position="170"/>
        <end position="192"/>
    </location>
</feature>
<dbReference type="GO" id="GO:0005886">
    <property type="term" value="C:plasma membrane"/>
    <property type="evidence" value="ECO:0007669"/>
    <property type="project" value="UniProtKB-SubCell"/>
</dbReference>
<dbReference type="AlphaFoldDB" id="A0A511ZJF0"/>
<dbReference type="Gene3D" id="1.20.1250.20">
    <property type="entry name" value="MFS general substrate transporter like domains"/>
    <property type="match status" value="1"/>
</dbReference>
<dbReference type="RefSeq" id="WP_147210526.1">
    <property type="nucleotide sequence ID" value="NZ_BJYM01000008.1"/>
</dbReference>
<evidence type="ECO:0000256" key="3">
    <source>
        <dbReference type="ARBA" id="ARBA00022692"/>
    </source>
</evidence>
<dbReference type="STRING" id="582851.GCA_900162665_00739"/>
<reference evidence="8 9" key="1">
    <citation type="submission" date="2019-07" db="EMBL/GenBank/DDBJ databases">
        <title>Whole genome shotgun sequence of Oceanobacillus sojae NBRC 105379.</title>
        <authorList>
            <person name="Hosoyama A."/>
            <person name="Uohara A."/>
            <person name="Ohji S."/>
            <person name="Ichikawa N."/>
        </authorList>
    </citation>
    <scope>NUCLEOTIDE SEQUENCE [LARGE SCALE GENOMIC DNA]</scope>
    <source>
        <strain evidence="8 9">NBRC 105379</strain>
    </source>
</reference>
<evidence type="ECO:0000256" key="6">
    <source>
        <dbReference type="SAM" id="Phobius"/>
    </source>
</evidence>
<feature type="transmembrane region" description="Helical" evidence="6">
    <location>
        <begin position="108"/>
        <end position="125"/>
    </location>
</feature>
<evidence type="ECO:0000256" key="2">
    <source>
        <dbReference type="ARBA" id="ARBA00022448"/>
    </source>
</evidence>
<dbReference type="PANTHER" id="PTHR42718:SF9">
    <property type="entry name" value="MAJOR FACILITATOR SUPERFAMILY MULTIDRUG TRANSPORTER MFSC"/>
    <property type="match status" value="1"/>
</dbReference>
<evidence type="ECO:0000313" key="9">
    <source>
        <dbReference type="Proteomes" id="UP000321558"/>
    </source>
</evidence>
<dbReference type="Proteomes" id="UP000321558">
    <property type="component" value="Unassembled WGS sequence"/>
</dbReference>
<feature type="transmembrane region" description="Helical" evidence="6">
    <location>
        <begin position="357"/>
        <end position="380"/>
    </location>
</feature>
<proteinExistence type="predicted"/>
<dbReference type="InterPro" id="IPR036259">
    <property type="entry name" value="MFS_trans_sf"/>
</dbReference>
<dbReference type="PROSITE" id="PS50850">
    <property type="entry name" value="MFS"/>
    <property type="match status" value="1"/>
</dbReference>
<dbReference type="SUPFAM" id="SSF103473">
    <property type="entry name" value="MFS general substrate transporter"/>
    <property type="match status" value="1"/>
</dbReference>
<feature type="transmembrane region" description="Helical" evidence="6">
    <location>
        <begin position="264"/>
        <end position="288"/>
    </location>
</feature>
<feature type="transmembrane region" description="Helical" evidence="6">
    <location>
        <begin position="46"/>
        <end position="67"/>
    </location>
</feature>
<dbReference type="InterPro" id="IPR011701">
    <property type="entry name" value="MFS"/>
</dbReference>
<comment type="subcellular location">
    <subcellularLocation>
        <location evidence="1">Cell membrane</location>
        <topology evidence="1">Multi-pass membrane protein</topology>
    </subcellularLocation>
</comment>
<evidence type="ECO:0000256" key="4">
    <source>
        <dbReference type="ARBA" id="ARBA00022989"/>
    </source>
</evidence>
<name>A0A511ZJF0_9BACI</name>
<organism evidence="8 9">
    <name type="scientific">Oceanobacillus sojae</name>
    <dbReference type="NCBI Taxonomy" id="582851"/>
    <lineage>
        <taxon>Bacteria</taxon>
        <taxon>Bacillati</taxon>
        <taxon>Bacillota</taxon>
        <taxon>Bacilli</taxon>
        <taxon>Bacillales</taxon>
        <taxon>Bacillaceae</taxon>
        <taxon>Oceanobacillus</taxon>
    </lineage>
</organism>